<gene>
    <name evidence="7" type="ORF">g.8256</name>
</gene>
<evidence type="ECO:0000256" key="4">
    <source>
        <dbReference type="PROSITE-ProRule" id="PRU00322"/>
    </source>
</evidence>
<reference evidence="7" key="1">
    <citation type="journal article" date="2016" name="Gigascience">
        <title>De novo construction of an expanded transcriptome assembly for the western tarnished plant bug, Lygus hesperus.</title>
        <authorList>
            <person name="Tassone E.E."/>
            <person name="Geib S.M."/>
            <person name="Hall B."/>
            <person name="Fabrick J.A."/>
            <person name="Brent C.S."/>
            <person name="Hull J.J."/>
        </authorList>
    </citation>
    <scope>NUCLEOTIDE SEQUENCE</scope>
</reference>
<dbReference type="SUPFAM" id="SSF90209">
    <property type="entry name" value="Ran binding protein zinc finger-like"/>
    <property type="match status" value="1"/>
</dbReference>
<feature type="compositionally biased region" description="Low complexity" evidence="5">
    <location>
        <begin position="1"/>
        <end position="10"/>
    </location>
</feature>
<dbReference type="InterPro" id="IPR001876">
    <property type="entry name" value="Znf_RanBP2"/>
</dbReference>
<dbReference type="InterPro" id="IPR036443">
    <property type="entry name" value="Znf_RanBP2_sf"/>
</dbReference>
<dbReference type="PROSITE" id="PS50199">
    <property type="entry name" value="ZF_RANBP2_2"/>
    <property type="match status" value="1"/>
</dbReference>
<keyword evidence="2 4" id="KW-0863">Zinc-finger</keyword>
<accession>A0A146M490</accession>
<dbReference type="AlphaFoldDB" id="A0A146M490"/>
<evidence type="ECO:0000256" key="2">
    <source>
        <dbReference type="ARBA" id="ARBA00022771"/>
    </source>
</evidence>
<feature type="domain" description="RanBP2-type" evidence="6">
    <location>
        <begin position="18"/>
        <end position="47"/>
    </location>
</feature>
<feature type="compositionally biased region" description="Low complexity" evidence="5">
    <location>
        <begin position="79"/>
        <end position="122"/>
    </location>
</feature>
<feature type="compositionally biased region" description="Basic and acidic residues" evidence="5">
    <location>
        <begin position="64"/>
        <end position="76"/>
    </location>
</feature>
<evidence type="ECO:0000259" key="6">
    <source>
        <dbReference type="PROSITE" id="PS50199"/>
    </source>
</evidence>
<dbReference type="Pfam" id="PF00641">
    <property type="entry name" value="Zn_ribbon_RanBP"/>
    <property type="match status" value="1"/>
</dbReference>
<dbReference type="GO" id="GO:0008270">
    <property type="term" value="F:zinc ion binding"/>
    <property type="evidence" value="ECO:0007669"/>
    <property type="project" value="UniProtKB-KW"/>
</dbReference>
<sequence length="122" mass="13885">QQYQQQQHQQRGGYGDMRPNDWICNSCGNSNFARRTHCNSCKLPQQGGETATNPSYGTGGSNSRNRDYNGRGDRKPNMYQQQQPQQQQQYSGQQYSGQQYSGQQYSGQQYSGQQYSGQQYSG</sequence>
<protein>
    <recommendedName>
        <fullName evidence="6">RanBP2-type domain-containing protein</fullName>
    </recommendedName>
</protein>
<dbReference type="EMBL" id="GDHC01004380">
    <property type="protein sequence ID" value="JAQ14249.1"/>
    <property type="molecule type" value="Transcribed_RNA"/>
</dbReference>
<proteinExistence type="predicted"/>
<feature type="compositionally biased region" description="Polar residues" evidence="5">
    <location>
        <begin position="39"/>
        <end position="56"/>
    </location>
</feature>
<feature type="non-terminal residue" evidence="7">
    <location>
        <position position="122"/>
    </location>
</feature>
<dbReference type="Gene3D" id="4.10.1060.10">
    <property type="entry name" value="Zinc finger, RanBP2-type"/>
    <property type="match status" value="1"/>
</dbReference>
<organism evidence="7">
    <name type="scientific">Lygus hesperus</name>
    <name type="common">Western plant bug</name>
    <dbReference type="NCBI Taxonomy" id="30085"/>
    <lineage>
        <taxon>Eukaryota</taxon>
        <taxon>Metazoa</taxon>
        <taxon>Ecdysozoa</taxon>
        <taxon>Arthropoda</taxon>
        <taxon>Hexapoda</taxon>
        <taxon>Insecta</taxon>
        <taxon>Pterygota</taxon>
        <taxon>Neoptera</taxon>
        <taxon>Paraneoptera</taxon>
        <taxon>Hemiptera</taxon>
        <taxon>Heteroptera</taxon>
        <taxon>Panheteroptera</taxon>
        <taxon>Cimicomorpha</taxon>
        <taxon>Miridae</taxon>
        <taxon>Mirini</taxon>
        <taxon>Lygus</taxon>
    </lineage>
</organism>
<feature type="region of interest" description="Disordered" evidence="5">
    <location>
        <begin position="39"/>
        <end position="122"/>
    </location>
</feature>
<dbReference type="SMART" id="SM00547">
    <property type="entry name" value="ZnF_RBZ"/>
    <property type="match status" value="1"/>
</dbReference>
<feature type="region of interest" description="Disordered" evidence="5">
    <location>
        <begin position="1"/>
        <end position="20"/>
    </location>
</feature>
<keyword evidence="1" id="KW-0479">Metal-binding</keyword>
<name>A0A146M490_LYGHE</name>
<evidence type="ECO:0000256" key="5">
    <source>
        <dbReference type="SAM" id="MobiDB-lite"/>
    </source>
</evidence>
<evidence type="ECO:0000313" key="7">
    <source>
        <dbReference type="EMBL" id="JAQ14249.1"/>
    </source>
</evidence>
<keyword evidence="3" id="KW-0862">Zinc</keyword>
<evidence type="ECO:0000256" key="3">
    <source>
        <dbReference type="ARBA" id="ARBA00022833"/>
    </source>
</evidence>
<dbReference type="PROSITE" id="PS01358">
    <property type="entry name" value="ZF_RANBP2_1"/>
    <property type="match status" value="1"/>
</dbReference>
<evidence type="ECO:0000256" key="1">
    <source>
        <dbReference type="ARBA" id="ARBA00022723"/>
    </source>
</evidence>
<feature type="non-terminal residue" evidence="7">
    <location>
        <position position="1"/>
    </location>
</feature>